<dbReference type="Proteomes" id="UP001166674">
    <property type="component" value="Unassembled WGS sequence"/>
</dbReference>
<dbReference type="AlphaFoldDB" id="A0AA41N3H3"/>
<feature type="region of interest" description="Disordered" evidence="1">
    <location>
        <begin position="1"/>
        <end position="23"/>
    </location>
</feature>
<name>A0AA41N3H3_SCICA</name>
<dbReference type="EMBL" id="JAATJV010383100">
    <property type="protein sequence ID" value="MBZ3882732.1"/>
    <property type="molecule type" value="Genomic_DNA"/>
</dbReference>
<dbReference type="Pfam" id="PF15472">
    <property type="entry name" value="DUF4638"/>
    <property type="match status" value="1"/>
</dbReference>
<gene>
    <name evidence="2" type="ORF">SUZIE_169410</name>
</gene>
<accession>A0AA41N3H3</accession>
<evidence type="ECO:0000313" key="2">
    <source>
        <dbReference type="EMBL" id="MBZ3882732.1"/>
    </source>
</evidence>
<comment type="caution">
    <text evidence="2">The sequence shown here is derived from an EMBL/GenBank/DDBJ whole genome shotgun (WGS) entry which is preliminary data.</text>
</comment>
<keyword evidence="3" id="KW-1185">Reference proteome</keyword>
<dbReference type="InterPro" id="IPR029171">
    <property type="entry name" value="DUF4638"/>
</dbReference>
<sequence length="277" mass="32000">MPENQENPKRAMPTERKSLWRTAEERRMSDLTRVLEWLERRRGKKKQDAQKLKTKIELPPKANEKERKKGKVTVKQEGPRWGGDRADPVTRMYLLSAPSKDIKQSPSKTEETLYRRIYGPESMGRRVSIVSSSYAKEGPRKSELDIKDAIALESTQRASTYRRQSSIIDPTLQEAIFSGRRATLTLRDWAGKTQDIAYERKLKTLMDKSTEPKIETLKMLKPEEVLNCRYLRLSKNNIRTLLKLCKDAGLNMDIHPHMVEAEIDSKKVFTRGSNATP</sequence>
<evidence type="ECO:0000256" key="1">
    <source>
        <dbReference type="SAM" id="MobiDB-lite"/>
    </source>
</evidence>
<protein>
    <submittedName>
        <fullName evidence="2">Uncharacterized protein</fullName>
    </submittedName>
</protein>
<feature type="compositionally biased region" description="Basic and acidic residues" evidence="1">
    <location>
        <begin position="40"/>
        <end position="67"/>
    </location>
</feature>
<organism evidence="2 3">
    <name type="scientific">Sciurus carolinensis</name>
    <name type="common">Eastern gray squirrel</name>
    <dbReference type="NCBI Taxonomy" id="30640"/>
    <lineage>
        <taxon>Eukaryota</taxon>
        <taxon>Metazoa</taxon>
        <taxon>Chordata</taxon>
        <taxon>Craniata</taxon>
        <taxon>Vertebrata</taxon>
        <taxon>Euteleostomi</taxon>
        <taxon>Mammalia</taxon>
        <taxon>Eutheria</taxon>
        <taxon>Euarchontoglires</taxon>
        <taxon>Glires</taxon>
        <taxon>Rodentia</taxon>
        <taxon>Sciuromorpha</taxon>
        <taxon>Sciuridae</taxon>
        <taxon>Sciurinae</taxon>
        <taxon>Sciurini</taxon>
        <taxon>Sciurus</taxon>
    </lineage>
</organism>
<evidence type="ECO:0000313" key="3">
    <source>
        <dbReference type="Proteomes" id="UP001166674"/>
    </source>
</evidence>
<dbReference type="PANTHER" id="PTHR35679:SF1">
    <property type="entry name" value="RIKEN CDNA 4933402J07 GENE"/>
    <property type="match status" value="1"/>
</dbReference>
<feature type="region of interest" description="Disordered" evidence="1">
    <location>
        <begin position="40"/>
        <end position="87"/>
    </location>
</feature>
<reference evidence="2" key="1">
    <citation type="submission" date="2020-03" db="EMBL/GenBank/DDBJ databases">
        <title>Studies in the Genomics of Life Span.</title>
        <authorList>
            <person name="Glass D."/>
        </authorList>
    </citation>
    <scope>NUCLEOTIDE SEQUENCE</scope>
    <source>
        <strain evidence="2">SUZIE</strain>
        <tissue evidence="2">Muscle</tissue>
    </source>
</reference>
<proteinExistence type="predicted"/>
<dbReference type="PANTHER" id="PTHR35679">
    <property type="entry name" value="RIKEN CDNA 4933402J07 GENE"/>
    <property type="match status" value="1"/>
</dbReference>